<dbReference type="EMBL" id="QXXQ01000003">
    <property type="protein sequence ID" value="RID92625.1"/>
    <property type="molecule type" value="Genomic_DNA"/>
</dbReference>
<dbReference type="AlphaFoldDB" id="A0A398BPZ6"/>
<dbReference type="OrthoDB" id="7161229at2"/>
<gene>
    <name evidence="2" type="ORF">D2N39_08315</name>
</gene>
<reference evidence="2 3" key="1">
    <citation type="submission" date="2018-09" db="EMBL/GenBank/DDBJ databases">
        <title>Gemmobacter lutimaris sp. nov., a marine bacterium isolated from tidal flat.</title>
        <authorList>
            <person name="Lee D.W."/>
            <person name="Yoo Y."/>
            <person name="Kim J.-J."/>
            <person name="Kim B.S."/>
        </authorList>
    </citation>
    <scope>NUCLEOTIDE SEQUENCE [LARGE SCALE GENOMIC DNA]</scope>
    <source>
        <strain evidence="2 3">YJ-T1-11</strain>
    </source>
</reference>
<comment type="caution">
    <text evidence="2">The sequence shown here is derived from an EMBL/GenBank/DDBJ whole genome shotgun (WGS) entry which is preliminary data.</text>
</comment>
<sequence length="125" mass="12893">MKWVFRAGVLALPLLSAPAAALPSFGTWDDARLAAAVAPCWNVASLSEGARRARFTVAFTLDAAGKPADRSFRLVESTAGGAVGQRAFAAARKAVQQCGRTGLPVPPGWRGGTVQSLFAPQGGRG</sequence>
<evidence type="ECO:0000313" key="2">
    <source>
        <dbReference type="EMBL" id="RID92625.1"/>
    </source>
</evidence>
<evidence type="ECO:0000256" key="1">
    <source>
        <dbReference type="SAM" id="SignalP"/>
    </source>
</evidence>
<evidence type="ECO:0008006" key="4">
    <source>
        <dbReference type="Google" id="ProtNLM"/>
    </source>
</evidence>
<dbReference type="RefSeq" id="WP_119134297.1">
    <property type="nucleotide sequence ID" value="NZ_QXXQ01000003.1"/>
</dbReference>
<accession>A0A398BPZ6</accession>
<feature type="chain" id="PRO_5017377103" description="Energy transducer TonB" evidence="1">
    <location>
        <begin position="22"/>
        <end position="125"/>
    </location>
</feature>
<keyword evidence="3" id="KW-1185">Reference proteome</keyword>
<protein>
    <recommendedName>
        <fullName evidence="4">Energy transducer TonB</fullName>
    </recommendedName>
</protein>
<dbReference type="Proteomes" id="UP000266649">
    <property type="component" value="Unassembled WGS sequence"/>
</dbReference>
<name>A0A398BPZ6_9RHOB</name>
<evidence type="ECO:0000313" key="3">
    <source>
        <dbReference type="Proteomes" id="UP000266649"/>
    </source>
</evidence>
<keyword evidence="1" id="KW-0732">Signal</keyword>
<proteinExistence type="predicted"/>
<organism evidence="2 3">
    <name type="scientific">Gemmobacter lutimaris</name>
    <dbReference type="NCBI Taxonomy" id="2306023"/>
    <lineage>
        <taxon>Bacteria</taxon>
        <taxon>Pseudomonadati</taxon>
        <taxon>Pseudomonadota</taxon>
        <taxon>Alphaproteobacteria</taxon>
        <taxon>Rhodobacterales</taxon>
        <taxon>Paracoccaceae</taxon>
        <taxon>Gemmobacter</taxon>
    </lineage>
</organism>
<feature type="signal peptide" evidence="1">
    <location>
        <begin position="1"/>
        <end position="21"/>
    </location>
</feature>